<organism evidence="2 3">
    <name type="scientific">Cutibacterium porci</name>
    <dbReference type="NCBI Taxonomy" id="2605781"/>
    <lineage>
        <taxon>Bacteria</taxon>
        <taxon>Bacillati</taxon>
        <taxon>Actinomycetota</taxon>
        <taxon>Actinomycetes</taxon>
        <taxon>Propionibacteriales</taxon>
        <taxon>Propionibacteriaceae</taxon>
        <taxon>Cutibacterium</taxon>
    </lineage>
</organism>
<accession>A0A7K0J3K8</accession>
<keyword evidence="3" id="KW-1185">Reference proteome</keyword>
<feature type="chain" id="PRO_5039138332" description="Lipoprotein" evidence="1">
    <location>
        <begin position="30"/>
        <end position="218"/>
    </location>
</feature>
<dbReference type="AlphaFoldDB" id="A0A7K0J3K8"/>
<name>A0A7K0J3K8_9ACTN</name>
<dbReference type="Proteomes" id="UP000466104">
    <property type="component" value="Unassembled WGS sequence"/>
</dbReference>
<sequence length="218" mass="23471">MVMNGKGARRCRRRVAMVASLVVAGLGVAACGTSGNSSDATGGITPVARATSTHRSTPPPSAQTPKVVKVSATPVPGTKQDALFLEAKQVYETYLEQTLLFEQEGGGKNLPLGLESVVGGVWQEMISEYYEKVKERGHIVRPESAGYGFVNIGRRADREGHEIAINSCVDQRGWEFIDSEGNVVSRGIIKHNEVFLDHVAGRMVIVDGLSERVSKCES</sequence>
<dbReference type="RefSeq" id="WP_154560937.1">
    <property type="nucleotide sequence ID" value="NZ_VUMG01000001.1"/>
</dbReference>
<protein>
    <recommendedName>
        <fullName evidence="4">Lipoprotein</fullName>
    </recommendedName>
</protein>
<feature type="signal peptide" evidence="1">
    <location>
        <begin position="1"/>
        <end position="29"/>
    </location>
</feature>
<evidence type="ECO:0000313" key="2">
    <source>
        <dbReference type="EMBL" id="MSS44506.1"/>
    </source>
</evidence>
<evidence type="ECO:0000256" key="1">
    <source>
        <dbReference type="SAM" id="SignalP"/>
    </source>
</evidence>
<evidence type="ECO:0000313" key="3">
    <source>
        <dbReference type="Proteomes" id="UP000466104"/>
    </source>
</evidence>
<keyword evidence="1" id="KW-0732">Signal</keyword>
<proteinExistence type="predicted"/>
<reference evidence="2 3" key="1">
    <citation type="submission" date="2019-08" db="EMBL/GenBank/DDBJ databases">
        <title>In-depth cultivation of the pig gut microbiome towards novel bacterial diversity and tailored functional studies.</title>
        <authorList>
            <person name="Wylensek D."/>
            <person name="Hitch T.C.A."/>
            <person name="Clavel T."/>
        </authorList>
    </citation>
    <scope>NUCLEOTIDE SEQUENCE [LARGE SCALE GENOMIC DNA]</scope>
    <source>
        <strain evidence="2 3">WCA-380-WT-3A</strain>
    </source>
</reference>
<gene>
    <name evidence="2" type="ORF">FYJ43_00185</name>
</gene>
<dbReference type="PROSITE" id="PS51257">
    <property type="entry name" value="PROKAR_LIPOPROTEIN"/>
    <property type="match status" value="1"/>
</dbReference>
<evidence type="ECO:0008006" key="4">
    <source>
        <dbReference type="Google" id="ProtNLM"/>
    </source>
</evidence>
<dbReference type="EMBL" id="VUMG01000001">
    <property type="protein sequence ID" value="MSS44506.1"/>
    <property type="molecule type" value="Genomic_DNA"/>
</dbReference>
<comment type="caution">
    <text evidence="2">The sequence shown here is derived from an EMBL/GenBank/DDBJ whole genome shotgun (WGS) entry which is preliminary data.</text>
</comment>